<dbReference type="Gramene" id="CDF32300">
    <property type="protein sequence ID" value="CDF32300"/>
    <property type="gene ID" value="CHC_T00007882001"/>
</dbReference>
<dbReference type="Proteomes" id="UP000012073">
    <property type="component" value="Unassembled WGS sequence"/>
</dbReference>
<dbReference type="GeneID" id="17319678"/>
<evidence type="ECO:0000256" key="4">
    <source>
        <dbReference type="ARBA" id="ARBA00049564"/>
    </source>
</evidence>
<evidence type="ECO:0000256" key="1">
    <source>
        <dbReference type="ARBA" id="ARBA00003986"/>
    </source>
</evidence>
<name>R7Q4A0_CHOCR</name>
<dbReference type="SUPFAM" id="SSF52402">
    <property type="entry name" value="Adenine nucleotide alpha hydrolases-like"/>
    <property type="match status" value="1"/>
</dbReference>
<dbReference type="Gene3D" id="3.40.50.620">
    <property type="entry name" value="HUPs"/>
    <property type="match status" value="1"/>
</dbReference>
<dbReference type="STRING" id="2769.R7Q4A0"/>
<dbReference type="Pfam" id="PF20259">
    <property type="entry name" value="tRNA_Me_trans_M"/>
    <property type="match status" value="1"/>
</dbReference>
<feature type="domain" description="tRNA-specific 2-thiouridylase MnmA-like central" evidence="6">
    <location>
        <begin position="233"/>
        <end position="291"/>
    </location>
</feature>
<dbReference type="InterPro" id="IPR046885">
    <property type="entry name" value="MnmA-like_C"/>
</dbReference>
<dbReference type="Pfam" id="PF03054">
    <property type="entry name" value="tRNA_Me_trans"/>
    <property type="match status" value="1"/>
</dbReference>
<accession>R7Q4A0</accession>
<dbReference type="PANTHER" id="PTHR11933">
    <property type="entry name" value="TRNA 5-METHYLAMINOMETHYL-2-THIOURIDYLATE -METHYLTRANSFERASE"/>
    <property type="match status" value="1"/>
</dbReference>
<dbReference type="CDD" id="cd01998">
    <property type="entry name" value="MnmA_TRMU-like"/>
    <property type="match status" value="1"/>
</dbReference>
<dbReference type="InterPro" id="IPR004506">
    <property type="entry name" value="MnmA-like"/>
</dbReference>
<protein>
    <recommendedName>
        <fullName evidence="3">tRNA-5-taurinomethyluridine 2-sulfurtransferase</fullName>
        <ecNumber evidence="3">2.8.1.14</ecNumber>
    </recommendedName>
</protein>
<dbReference type="PANTHER" id="PTHR11933:SF5">
    <property type="entry name" value="MITOCHONDRIAL TRNA-SPECIFIC 2-THIOURIDYLASE 1"/>
    <property type="match status" value="1"/>
</dbReference>
<evidence type="ECO:0000256" key="2">
    <source>
        <dbReference type="ARBA" id="ARBA00006191"/>
    </source>
</evidence>
<comment type="catalytic activity">
    <reaction evidence="4">
        <text>5-taurinomethyluridine(34) in tRNA + S-sulfanyl-L-cysteinyl-[protein] + AH2 + ATP = 5-taurinomethyl-2-thiouridine(34) in tRNA + L-cysteinyl-[protein] + A + AMP + diphosphate + H(+)</text>
        <dbReference type="Rhea" id="RHEA:47040"/>
        <dbReference type="Rhea" id="RHEA-COMP:10131"/>
        <dbReference type="Rhea" id="RHEA-COMP:11726"/>
        <dbReference type="Rhea" id="RHEA-COMP:11732"/>
        <dbReference type="Rhea" id="RHEA-COMP:11733"/>
        <dbReference type="ChEBI" id="CHEBI:13193"/>
        <dbReference type="ChEBI" id="CHEBI:15378"/>
        <dbReference type="ChEBI" id="CHEBI:17499"/>
        <dbReference type="ChEBI" id="CHEBI:29950"/>
        <dbReference type="ChEBI" id="CHEBI:30616"/>
        <dbReference type="ChEBI" id="CHEBI:33019"/>
        <dbReference type="ChEBI" id="CHEBI:61963"/>
        <dbReference type="ChEBI" id="CHEBI:87171"/>
        <dbReference type="ChEBI" id="CHEBI:87172"/>
        <dbReference type="ChEBI" id="CHEBI:456215"/>
        <dbReference type="EC" id="2.8.1.14"/>
    </reaction>
</comment>
<keyword evidence="8" id="KW-1185">Reference proteome</keyword>
<dbReference type="Pfam" id="PF20258">
    <property type="entry name" value="tRNA_Me_trans_C"/>
    <property type="match status" value="1"/>
</dbReference>
<evidence type="ECO:0000259" key="5">
    <source>
        <dbReference type="Pfam" id="PF20258"/>
    </source>
</evidence>
<dbReference type="KEGG" id="ccp:CHC_T00007882001"/>
<dbReference type="AlphaFoldDB" id="R7Q4A0"/>
<reference evidence="8" key="1">
    <citation type="journal article" date="2013" name="Proc. Natl. Acad. Sci. U.S.A.">
        <title>Genome structure and metabolic features in the red seaweed Chondrus crispus shed light on evolution of the Archaeplastida.</title>
        <authorList>
            <person name="Collen J."/>
            <person name="Porcel B."/>
            <person name="Carre W."/>
            <person name="Ball S.G."/>
            <person name="Chaparro C."/>
            <person name="Tonon T."/>
            <person name="Barbeyron T."/>
            <person name="Michel G."/>
            <person name="Noel B."/>
            <person name="Valentin K."/>
            <person name="Elias M."/>
            <person name="Artiguenave F."/>
            <person name="Arun A."/>
            <person name="Aury J.M."/>
            <person name="Barbosa-Neto J.F."/>
            <person name="Bothwell J.H."/>
            <person name="Bouget F.Y."/>
            <person name="Brillet L."/>
            <person name="Cabello-Hurtado F."/>
            <person name="Capella-Gutierrez S."/>
            <person name="Charrier B."/>
            <person name="Cladiere L."/>
            <person name="Cock J.M."/>
            <person name="Coelho S.M."/>
            <person name="Colleoni C."/>
            <person name="Czjzek M."/>
            <person name="Da Silva C."/>
            <person name="Delage L."/>
            <person name="Denoeud F."/>
            <person name="Deschamps P."/>
            <person name="Dittami S.M."/>
            <person name="Gabaldon T."/>
            <person name="Gachon C.M."/>
            <person name="Groisillier A."/>
            <person name="Herve C."/>
            <person name="Jabbari K."/>
            <person name="Katinka M."/>
            <person name="Kloareg B."/>
            <person name="Kowalczyk N."/>
            <person name="Labadie K."/>
            <person name="Leblanc C."/>
            <person name="Lopez P.J."/>
            <person name="McLachlan D.H."/>
            <person name="Meslet-Cladiere L."/>
            <person name="Moustafa A."/>
            <person name="Nehr Z."/>
            <person name="Nyvall Collen P."/>
            <person name="Panaud O."/>
            <person name="Partensky F."/>
            <person name="Poulain J."/>
            <person name="Rensing S.A."/>
            <person name="Rousvoal S."/>
            <person name="Samson G."/>
            <person name="Symeonidi A."/>
            <person name="Weissenbach J."/>
            <person name="Zambounis A."/>
            <person name="Wincker P."/>
            <person name="Boyen C."/>
        </authorList>
    </citation>
    <scope>NUCLEOTIDE SEQUENCE [LARGE SCALE GENOMIC DNA]</scope>
    <source>
        <strain evidence="8">cv. Stackhouse</strain>
    </source>
</reference>
<evidence type="ECO:0000313" key="8">
    <source>
        <dbReference type="Proteomes" id="UP000012073"/>
    </source>
</evidence>
<evidence type="ECO:0000313" key="7">
    <source>
        <dbReference type="EMBL" id="CDF32300.1"/>
    </source>
</evidence>
<dbReference type="OrthoDB" id="3685at2759"/>
<dbReference type="GO" id="GO:0061708">
    <property type="term" value="F:tRNA-5-taurinomethyluridine 2-sulfurtransferase"/>
    <property type="evidence" value="ECO:0007669"/>
    <property type="project" value="UniProtKB-EC"/>
</dbReference>
<evidence type="ECO:0000259" key="6">
    <source>
        <dbReference type="Pfam" id="PF20259"/>
    </source>
</evidence>
<comment type="function">
    <text evidence="1">Catalyzes the 2-thiolation of uridine at the wobble position (U34) of mitochondrial tRNA(Lys), tRNA(Glu) and tRNA(Gln). Required for the formation of 5-taurinomethyl-2-thiouridine (tm5s2U) of mitochondrial tRNA(Lys), tRNA(Glu), and tRNA(Gln) at the wobble position. ATP is required to activate the C2 atom of the wobble base.</text>
</comment>
<organism evidence="7 8">
    <name type="scientific">Chondrus crispus</name>
    <name type="common">Carrageen Irish moss</name>
    <name type="synonym">Polymorpha crispa</name>
    <dbReference type="NCBI Taxonomy" id="2769"/>
    <lineage>
        <taxon>Eukaryota</taxon>
        <taxon>Rhodophyta</taxon>
        <taxon>Florideophyceae</taxon>
        <taxon>Rhodymeniophycidae</taxon>
        <taxon>Gigartinales</taxon>
        <taxon>Gigartinaceae</taxon>
        <taxon>Chondrus</taxon>
    </lineage>
</organism>
<dbReference type="Gene3D" id="2.40.30.10">
    <property type="entry name" value="Translation factors"/>
    <property type="match status" value="1"/>
</dbReference>
<comment type="similarity">
    <text evidence="2">Belongs to the MnmA/TRMU family.</text>
</comment>
<dbReference type="InterPro" id="IPR014729">
    <property type="entry name" value="Rossmann-like_a/b/a_fold"/>
</dbReference>
<evidence type="ECO:0000256" key="3">
    <source>
        <dbReference type="ARBA" id="ARBA00011953"/>
    </source>
</evidence>
<dbReference type="InterPro" id="IPR046884">
    <property type="entry name" value="MnmA-like_central"/>
</dbReference>
<dbReference type="NCBIfam" id="TIGR00420">
    <property type="entry name" value="trmU"/>
    <property type="match status" value="1"/>
</dbReference>
<dbReference type="RefSeq" id="XP_005711965.1">
    <property type="nucleotide sequence ID" value="XM_005711908.1"/>
</dbReference>
<feature type="domain" description="tRNA-specific 2-thiouridylase MnmA-like C-terminal" evidence="5">
    <location>
        <begin position="310"/>
        <end position="383"/>
    </location>
</feature>
<dbReference type="OMA" id="PFYVWDL"/>
<proteinExistence type="inferred from homology"/>
<dbReference type="EC" id="2.8.1.14" evidence="3"/>
<dbReference type="GO" id="GO:0002143">
    <property type="term" value="P:tRNA wobble position uridine thiolation"/>
    <property type="evidence" value="ECO:0007669"/>
    <property type="project" value="TreeGrafter"/>
</dbReference>
<dbReference type="PhylomeDB" id="R7Q4A0"/>
<gene>
    <name evidence="7" type="ORF">CHC_T00007882001</name>
</gene>
<dbReference type="EMBL" id="HG001469">
    <property type="protein sequence ID" value="CDF32300.1"/>
    <property type="molecule type" value="Genomic_DNA"/>
</dbReference>
<sequence>MSGSGRELLTRALRSIAPATKADAAIYLALSGGVDSSVAGLLLAERGWAVKPVLMRCWDDDSGEQDIGTCHEAELKTASAAAAALSLPEPEVFDFVKEYWTDVFDGVLLSGLEAGRTPNPDLACNRSVKFGAFPERLQQHAGTHVTPRFATGHYARLRQDGEQTTLLAAVDENKDQTYFLSSVPGKALRKACFPVGSLLKEEVRTIATYAGLPAATTRSSRGICFVGKRSMATFLERYLNGRKGVFIDADSGSIVAELPHHAHTYTTGQRARIGGSTGKAHYVLRRDGDNVLVVEGREHPKLYTTEQVCGQVDWVSGKAPDGLGREGIRLEYKSNSSARRLSCIVTADDGEGIIIQFERMQHIIVSGQAIVLYQGEVCLGAAWPSGQDESIQEKP</sequence>